<gene>
    <name evidence="1" type="ORF">HU200_010742</name>
</gene>
<evidence type="ECO:0000313" key="1">
    <source>
        <dbReference type="EMBL" id="KAF8758079.1"/>
    </source>
</evidence>
<reference evidence="1" key="1">
    <citation type="submission" date="2020-07" db="EMBL/GenBank/DDBJ databases">
        <title>Genome sequence and genetic diversity analysis of an under-domesticated orphan crop, white fonio (Digitaria exilis).</title>
        <authorList>
            <person name="Bennetzen J.L."/>
            <person name="Chen S."/>
            <person name="Ma X."/>
            <person name="Wang X."/>
            <person name="Yssel A.E.J."/>
            <person name="Chaluvadi S.R."/>
            <person name="Johnson M."/>
            <person name="Gangashetty P."/>
            <person name="Hamidou F."/>
            <person name="Sanogo M.D."/>
            <person name="Zwaenepoel A."/>
            <person name="Wallace J."/>
            <person name="Van De Peer Y."/>
            <person name="Van Deynze A."/>
        </authorList>
    </citation>
    <scope>NUCLEOTIDE SEQUENCE</scope>
    <source>
        <tissue evidence="1">Leaves</tissue>
    </source>
</reference>
<dbReference type="EMBL" id="JACEFO010000744">
    <property type="protein sequence ID" value="KAF8758079.1"/>
    <property type="molecule type" value="Genomic_DNA"/>
</dbReference>
<evidence type="ECO:0008006" key="3">
    <source>
        <dbReference type="Google" id="ProtNLM"/>
    </source>
</evidence>
<accession>A0A835FHT1</accession>
<dbReference type="Proteomes" id="UP000636709">
    <property type="component" value="Unassembled WGS sequence"/>
</dbReference>
<protein>
    <recommendedName>
        <fullName evidence="3">Reverse transcriptase zinc-binding domain-containing protein</fullName>
    </recommendedName>
</protein>
<proteinExistence type="predicted"/>
<keyword evidence="2" id="KW-1185">Reference proteome</keyword>
<organism evidence="1 2">
    <name type="scientific">Digitaria exilis</name>
    <dbReference type="NCBI Taxonomy" id="1010633"/>
    <lineage>
        <taxon>Eukaryota</taxon>
        <taxon>Viridiplantae</taxon>
        <taxon>Streptophyta</taxon>
        <taxon>Embryophyta</taxon>
        <taxon>Tracheophyta</taxon>
        <taxon>Spermatophyta</taxon>
        <taxon>Magnoliopsida</taxon>
        <taxon>Liliopsida</taxon>
        <taxon>Poales</taxon>
        <taxon>Poaceae</taxon>
        <taxon>PACMAD clade</taxon>
        <taxon>Panicoideae</taxon>
        <taxon>Panicodae</taxon>
        <taxon>Paniceae</taxon>
        <taxon>Anthephorinae</taxon>
        <taxon>Digitaria</taxon>
    </lineage>
</organism>
<dbReference type="AlphaFoldDB" id="A0A835FHT1"/>
<sequence>MAKIVQLGYRIHAVQLEDRQDEIHQRWTADGKYISKSAYNAQLLGAYCTFDSASIWKANMEGKHRIFTWLMVHGMSMEVWWNSNMQGRHKKLKQKMASLMIYTAWNLWKERNRRMFERLFALPTWVVSMIKEEIRIRHQACGGEDLLHVS</sequence>
<comment type="caution">
    <text evidence="1">The sequence shown here is derived from an EMBL/GenBank/DDBJ whole genome shotgun (WGS) entry which is preliminary data.</text>
</comment>
<name>A0A835FHT1_9POAL</name>
<dbReference type="OrthoDB" id="688187at2759"/>
<evidence type="ECO:0000313" key="2">
    <source>
        <dbReference type="Proteomes" id="UP000636709"/>
    </source>
</evidence>